<evidence type="ECO:0008006" key="4">
    <source>
        <dbReference type="Google" id="ProtNLM"/>
    </source>
</evidence>
<keyword evidence="1" id="KW-0812">Transmembrane</keyword>
<feature type="transmembrane region" description="Helical" evidence="1">
    <location>
        <begin position="118"/>
        <end position="139"/>
    </location>
</feature>
<gene>
    <name evidence="2" type="ORF">LZ519_02400</name>
</gene>
<evidence type="ECO:0000313" key="3">
    <source>
        <dbReference type="Proteomes" id="UP001165343"/>
    </source>
</evidence>
<sequence>MRHDVSARAVGAGTPLRFLPYALRVPQRPFRAIATGWLTAFPISMAFAALGALILPQAEQPQFHVNGLAAIFALVLFSPVVETLIMGSVLLVLLRFVPPAAAIIASALGWGIAHSMVAPMWGLVIWWPFLVFSILFVAWQRRSLLLAFLIPMCVHALQNLIPALLVAYGARS</sequence>
<reference evidence="2" key="1">
    <citation type="submission" date="2022-05" db="EMBL/GenBank/DDBJ databases">
        <authorList>
            <person name="Jo J.-H."/>
            <person name="Im W.-T."/>
        </authorList>
    </citation>
    <scope>NUCLEOTIDE SEQUENCE</scope>
    <source>
        <strain evidence="2">RG327</strain>
    </source>
</reference>
<dbReference type="EMBL" id="JAMGBC010000001">
    <property type="protein sequence ID" value="MCL6678173.1"/>
    <property type="molecule type" value="Genomic_DNA"/>
</dbReference>
<evidence type="ECO:0000313" key="2">
    <source>
        <dbReference type="EMBL" id="MCL6678173.1"/>
    </source>
</evidence>
<feature type="transmembrane region" description="Helical" evidence="1">
    <location>
        <begin position="67"/>
        <end position="85"/>
    </location>
</feature>
<keyword evidence="1" id="KW-0472">Membrane</keyword>
<feature type="transmembrane region" description="Helical" evidence="1">
    <location>
        <begin position="146"/>
        <end position="170"/>
    </location>
</feature>
<accession>A0ABT0RD53</accession>
<keyword evidence="1" id="KW-1133">Transmembrane helix</keyword>
<feature type="transmembrane region" description="Helical" evidence="1">
    <location>
        <begin position="92"/>
        <end position="112"/>
    </location>
</feature>
<name>A0ABT0RD53_9SPHN</name>
<keyword evidence="3" id="KW-1185">Reference proteome</keyword>
<organism evidence="2 3">
    <name type="scientific">Sphingomonas anseongensis</name>
    <dbReference type="NCBI Taxonomy" id="2908207"/>
    <lineage>
        <taxon>Bacteria</taxon>
        <taxon>Pseudomonadati</taxon>
        <taxon>Pseudomonadota</taxon>
        <taxon>Alphaproteobacteria</taxon>
        <taxon>Sphingomonadales</taxon>
        <taxon>Sphingomonadaceae</taxon>
        <taxon>Sphingomonas</taxon>
    </lineage>
</organism>
<feature type="transmembrane region" description="Helical" evidence="1">
    <location>
        <begin position="32"/>
        <end position="55"/>
    </location>
</feature>
<comment type="caution">
    <text evidence="2">The sequence shown here is derived from an EMBL/GenBank/DDBJ whole genome shotgun (WGS) entry which is preliminary data.</text>
</comment>
<dbReference type="Proteomes" id="UP001165343">
    <property type="component" value="Unassembled WGS sequence"/>
</dbReference>
<evidence type="ECO:0000256" key="1">
    <source>
        <dbReference type="SAM" id="Phobius"/>
    </source>
</evidence>
<dbReference type="RefSeq" id="WP_249867141.1">
    <property type="nucleotide sequence ID" value="NZ_JAMGBC010000001.1"/>
</dbReference>
<protein>
    <recommendedName>
        <fullName evidence="4">CPBP family intramembrane metalloprotease</fullName>
    </recommendedName>
</protein>
<proteinExistence type="predicted"/>